<dbReference type="EMBL" id="JACVFC010000001">
    <property type="protein sequence ID" value="MBC9930834.1"/>
    <property type="molecule type" value="Genomic_DNA"/>
</dbReference>
<gene>
    <name evidence="2" type="ORF">ICL07_10640</name>
</gene>
<evidence type="ECO:0000259" key="1">
    <source>
        <dbReference type="Pfam" id="PF00425"/>
    </source>
</evidence>
<name>A0ABR7TP83_9BACT</name>
<proteinExistence type="predicted"/>
<evidence type="ECO:0000313" key="3">
    <source>
        <dbReference type="Proteomes" id="UP000659124"/>
    </source>
</evidence>
<dbReference type="InterPro" id="IPR015890">
    <property type="entry name" value="Chorismate_C"/>
</dbReference>
<comment type="caution">
    <text evidence="2">The sequence shown here is derived from an EMBL/GenBank/DDBJ whole genome shotgun (WGS) entry which is preliminary data.</text>
</comment>
<reference evidence="2 3" key="1">
    <citation type="submission" date="2020-09" db="EMBL/GenBank/DDBJ databases">
        <title>Genome sequences of type strains of Chitinophaga qingshengii and Chitinophaga varians.</title>
        <authorList>
            <person name="Kittiwongwattana C."/>
        </authorList>
    </citation>
    <scope>NUCLEOTIDE SEQUENCE [LARGE SCALE GENOMIC DNA]</scope>
    <source>
        <strain evidence="2 3">JCM 30026</strain>
    </source>
</reference>
<dbReference type="PANTHER" id="PTHR11236:SF50">
    <property type="entry name" value="AMINODEOXYCHORISMATE SYNTHASE COMPONENT 1"/>
    <property type="match status" value="1"/>
</dbReference>
<dbReference type="Pfam" id="PF00425">
    <property type="entry name" value="Chorismate_bind"/>
    <property type="match status" value="1"/>
</dbReference>
<dbReference type="Gene3D" id="3.60.120.10">
    <property type="entry name" value="Anthranilate synthase"/>
    <property type="match status" value="1"/>
</dbReference>
<accession>A0ABR7TP83</accession>
<evidence type="ECO:0000313" key="2">
    <source>
        <dbReference type="EMBL" id="MBC9930834.1"/>
    </source>
</evidence>
<dbReference type="Proteomes" id="UP000659124">
    <property type="component" value="Unassembled WGS sequence"/>
</dbReference>
<dbReference type="PRINTS" id="PR00095">
    <property type="entry name" value="ANTSNTHASEI"/>
</dbReference>
<dbReference type="InterPro" id="IPR005801">
    <property type="entry name" value="ADC_synthase"/>
</dbReference>
<organism evidence="2 3">
    <name type="scientific">Chitinophaga qingshengii</name>
    <dbReference type="NCBI Taxonomy" id="1569794"/>
    <lineage>
        <taxon>Bacteria</taxon>
        <taxon>Pseudomonadati</taxon>
        <taxon>Bacteroidota</taxon>
        <taxon>Chitinophagia</taxon>
        <taxon>Chitinophagales</taxon>
        <taxon>Chitinophagaceae</taxon>
        <taxon>Chitinophaga</taxon>
    </lineage>
</organism>
<sequence length="413" mass="46564">MLNWGNQFNICCLLDNNNYPSDYHRFEALLAADALQTLEADAGNAFPALEKFYARHSDWLFGHLAYDLKNETVPGLHSQNPDGTGFPDMHFFQPRVVIFLKNNEAHIGGIHFTVEDATAVYRDVIRMPVTVNAPSAPRLSALQARLNHTRYIDAVKGLQAHILRGDCYEVNFCRENFMEDASVYPPALFSQLNALSPAPFAAYYRLQDRYLISSSPERYLQKTGNTVISQPIKGTSRKDPDPVVDKALQEALRNHPKERAENIMVVDLVRNDLSHTALRGSVHVKELCGIYSFAQVHQMISTIAAEMAPGTRLTDILQHTFPMGSMTGAPKIRVMQLIEEYEQSRRGLYSGAVGYITPEGDFDFNVVIRSIIYNASRQYLSFQTGSAITFYSNPQLEWEECLLKAAAMVRLFE</sequence>
<dbReference type="RefSeq" id="WP_188087881.1">
    <property type="nucleotide sequence ID" value="NZ_JACVFC010000001.1"/>
</dbReference>
<feature type="domain" description="Chorismate-utilising enzyme C-terminal" evidence="1">
    <location>
        <begin position="148"/>
        <end position="404"/>
    </location>
</feature>
<dbReference type="InterPro" id="IPR019999">
    <property type="entry name" value="Anth_synth_I-like"/>
</dbReference>
<protein>
    <submittedName>
        <fullName evidence="2">Anthranilate synthase component I family protein</fullName>
    </submittedName>
</protein>
<keyword evidence="3" id="KW-1185">Reference proteome</keyword>
<dbReference type="PANTHER" id="PTHR11236">
    <property type="entry name" value="AMINOBENZOATE/ANTHRANILATE SYNTHASE"/>
    <property type="match status" value="1"/>
</dbReference>
<dbReference type="SUPFAM" id="SSF56322">
    <property type="entry name" value="ADC synthase"/>
    <property type="match status" value="1"/>
</dbReference>